<evidence type="ECO:0000313" key="1">
    <source>
        <dbReference type="EMBL" id="KAI8654660.1"/>
    </source>
</evidence>
<evidence type="ECO:0000313" key="2">
    <source>
        <dbReference type="Proteomes" id="UP001065298"/>
    </source>
</evidence>
<protein>
    <submittedName>
        <fullName evidence="1">DLH domain-containing protein</fullName>
    </submittedName>
</protein>
<name>A0ACC0QIB6_9HYPO</name>
<proteinExistence type="predicted"/>
<accession>A0ACC0QIB6</accession>
<sequence length="252" mass="28168">MSIGSCCTKGFRCDGEPTGRTGRLTDLDCYVTGENTKAAVLIVHDLFGWTLPNIRLLADHYAKEADVTAYVPDFFQGDSLPLDLLTAEKWSEMDMPGFLRRNSREIREPQIVAFARALREKYDKVGAIGFCYGGWAVFRLGAREHVPPLVDCVTSAHPSLLKAEDIDAVGVPVQMLAPEFDPVYTAELKLHTFQRLQAAGLPFDYQHFPGHAHGCLVRGDKERKGERAAMERAMERGKNAAVAWMRLFLHDE</sequence>
<dbReference type="EMBL" id="CM046512">
    <property type="protein sequence ID" value="KAI8654660.1"/>
    <property type="molecule type" value="Genomic_DNA"/>
</dbReference>
<dbReference type="Proteomes" id="UP001065298">
    <property type="component" value="Chromosome 10"/>
</dbReference>
<comment type="caution">
    <text evidence="1">The sequence shown here is derived from an EMBL/GenBank/DDBJ whole genome shotgun (WGS) entry which is preliminary data.</text>
</comment>
<reference evidence="1" key="1">
    <citation type="submission" date="2022-06" db="EMBL/GenBank/DDBJ databases">
        <title>Fusarium solani species complex genomes reveal bases of compartmentalisation and animal pathogenesis.</title>
        <authorList>
            <person name="Tsai I.J."/>
        </authorList>
    </citation>
    <scope>NUCLEOTIDE SEQUENCE</scope>
    <source>
        <strain evidence="1">Fu6.1</strain>
    </source>
</reference>
<organism evidence="1 2">
    <name type="scientific">Fusarium keratoplasticum</name>
    <dbReference type="NCBI Taxonomy" id="1328300"/>
    <lineage>
        <taxon>Eukaryota</taxon>
        <taxon>Fungi</taxon>
        <taxon>Dikarya</taxon>
        <taxon>Ascomycota</taxon>
        <taxon>Pezizomycotina</taxon>
        <taxon>Sordariomycetes</taxon>
        <taxon>Hypocreomycetidae</taxon>
        <taxon>Hypocreales</taxon>
        <taxon>Nectriaceae</taxon>
        <taxon>Fusarium</taxon>
        <taxon>Fusarium solani species complex</taxon>
    </lineage>
</organism>
<keyword evidence="2" id="KW-1185">Reference proteome</keyword>
<gene>
    <name evidence="1" type="ORF">NCS57_01212800</name>
</gene>